<feature type="region of interest" description="Disordered" evidence="1">
    <location>
        <begin position="623"/>
        <end position="650"/>
    </location>
</feature>
<dbReference type="RefSeq" id="WP_404439706.1">
    <property type="nucleotide sequence ID" value="NZ_JAOQBW010000001.1"/>
</dbReference>
<feature type="compositionally biased region" description="Polar residues" evidence="1">
    <location>
        <begin position="629"/>
        <end position="642"/>
    </location>
</feature>
<evidence type="ECO:0000256" key="3">
    <source>
        <dbReference type="SAM" id="SignalP"/>
    </source>
</evidence>
<feature type="domain" description="Adhesin isopeptide-forming adherence" evidence="5">
    <location>
        <begin position="1197"/>
        <end position="1378"/>
    </location>
</feature>
<evidence type="ECO:0000259" key="5">
    <source>
        <dbReference type="Pfam" id="PF17998"/>
    </source>
</evidence>
<feature type="transmembrane region" description="Helical" evidence="2">
    <location>
        <begin position="1765"/>
        <end position="1786"/>
    </location>
</feature>
<dbReference type="InterPro" id="IPR032300">
    <property type="entry name" value="Antigen_C"/>
</dbReference>
<comment type="caution">
    <text evidence="6">The sequence shown here is derived from an EMBL/GenBank/DDBJ whole genome shotgun (WGS) entry which is preliminary data.</text>
</comment>
<feature type="compositionally biased region" description="Polar residues" evidence="1">
    <location>
        <begin position="1183"/>
        <end position="1193"/>
    </location>
</feature>
<sequence length="1801" mass="192987">MGGPRVSTHHFKRAVGVLVAGALLATPLAAHAGDGGAGSGGTGSGTGQGAGRITWVYKDSYGAPTIENVKTAMGSVGVKALSQGDQAISTALSSADSECQARARAAGNANPNCRLVSVGFVHTPNGGGTTTDNYTGATGGFTAKQWQDAFGASGIAGNMYYYQGKGYQTNAAFSDGVTSVNSLIARETASAPHAVIVVVLNQDEPPVAYDLTVGTRASGTTTRAGDTNQVSDTVVTGRSGSAIDESVSGRITLHWRGVDGTTGQASKQFSMGNSASSVQSFTYTDVYRDWRSWPAGSYWFDVHFDKQGRMKQAVDHWGGSDNAERWDAPTTPNPVKSLTDAAGEQVGADRQVASGSLYTAHIKAHSNASQHFWLYDTIDVSSQQVRIGATDHDDLSKVTVSDETGKSVPAEISVDDSQAGKRIVKAHLTTPPSGWFTLNVPQSATPTGTDYTIKDDSKACWTGDGQTCQSGNSEQVGKVTPKPNKVWVLNEQGALVAEDPNGTNTQGSDTKTFVTGDQIGAVVNGRIPGHLLNPFTSYSITDDWSASAKWINWDHKDQVRVYVDGKDETSQFTISVDTEKHTTTATASKGFLARTALGTKDRTVKLYIGGVVRLAPDASWAADERKTTNKASETWNNETRPTNEPPVLVRNPKPDKVWATDAGQAAQAADPAWTNTVDADTHTFVQGDDLAVTVNGTLPKNLAKDLDQYTLGDDFSKASPNLDLSQASVKVTIDGKDSTSLFQVHKEGSRIWVTGKDTLLKGSAGRSVDRKVRMTVTGVLTKGMLKAGEKQTLTNGCYEQWNGQTVAGNTPSVREWSPNPDKSWVLMDTDGSWQTVVDPGETNQTGADKHTFLDGDRVASAVNGTIANDLLKVTRISLTDDWTNADYLWDPDGDLNGVRVYEQTVDTDAKTSINRVDRTGTDVTDQFTITRNGTRITATAKPGYLAAQVGLASPKQLTLLIPGRINYANGGGAAQVRSDYGKQAGDELTFCDNPQSSTGQGKLTNAGSESVNNETQKTNEPYICGYVPPVKKTVIAEGSQGGANQDVDGKTVYPGQKVEYRLTTTPELPASLAYSIVTVSDTDTYDQYLLPDEQTLEVTDLSTGRQMTVGDPQMNVPGDYAVTWDNDNHRFTVTYSSDYVKEHWKAGSNPRVQIRFEGTVSKTAPKTVKVGNQWELTLNNMVTPSNRVENTPPSHTPDKKDTQSAKQGSQSVSIDGKTMLLGDTGDYTVTLDLKQKDNAYKVWRAGITDDYDERYVTIDPQDITVLSDTGKDVTNQFNIQVKDGVAYVYARRVDTWIAKRGVTVKGDPQPTDLKEYSSTDAYDPLNDPAIDQTLLGHTYQVVMPYTVTRVESGVVVENTAIQVTNDTSDKTNTVTNPLTPINPTKDVTVKVGGPSVNGKSVYLDSTFLYQLDSSILPANRAYPEVTAWKASDRLDTLHDRYTGQWAVYATRDLYKDGVKIADKGQKIAGSDWKATGGLKGVGDLFAADYADGVFTATATPAYLALVSQDTAHEAGWRAYIQSKRIATGQRIENTFTETVGDRVLESNTVWTRTPDLTPGLHVEKYDEASGMPAGDRDDVKDALRMKGDSERIVFQITNTSRDDQGAGAWYRARDLKLDDRTIAGEGTVTDITYPAGWDTLVLKPGQSVKVTGTLKGVGEGGKHTDRVKVTGTPLVTCPVQDDQPFADQTAPGQDGDGTTGTAGQAGQTDAADTTADGKTGEDQPIQALERVTVDGTERCADTQVTSNTDDWNGYRVSRLAQTGTAVLGVLALALTIGPAGFALAMLRRRHAGTGHATTTTA</sequence>
<name>A0ABW8KNG2_9BIFI</name>
<feature type="compositionally biased region" description="Polar residues" evidence="1">
    <location>
        <begin position="1204"/>
        <end position="1213"/>
    </location>
</feature>
<dbReference type="Gene3D" id="2.60.40.740">
    <property type="match status" value="5"/>
</dbReference>
<feature type="compositionally biased region" description="Low complexity" evidence="1">
    <location>
        <begin position="1701"/>
        <end position="1717"/>
    </location>
</feature>
<feature type="region of interest" description="Disordered" evidence="1">
    <location>
        <begin position="992"/>
        <end position="1016"/>
    </location>
</feature>
<feature type="region of interest" description="Disordered" evidence="1">
    <location>
        <begin position="1675"/>
        <end position="1725"/>
    </location>
</feature>
<protein>
    <submittedName>
        <fullName evidence="6">LPXTG cell wall anchor domain-containing protein</fullName>
    </submittedName>
</protein>
<feature type="domain" description="Cell surface antigen C-terminal" evidence="4">
    <location>
        <begin position="1382"/>
        <end position="1554"/>
    </location>
</feature>
<evidence type="ECO:0000256" key="1">
    <source>
        <dbReference type="SAM" id="MobiDB-lite"/>
    </source>
</evidence>
<gene>
    <name evidence="6" type="ORF">OCH74_01275</name>
</gene>
<dbReference type="NCBIfam" id="TIGR04228">
    <property type="entry name" value="isopep_sspB_C2"/>
    <property type="match status" value="1"/>
</dbReference>
<dbReference type="Pfam" id="PF17998">
    <property type="entry name" value="AgI_II_C2"/>
    <property type="match status" value="2"/>
</dbReference>
<evidence type="ECO:0000259" key="4">
    <source>
        <dbReference type="Pfam" id="PF16364"/>
    </source>
</evidence>
<organism evidence="6 7">
    <name type="scientific">Bifidobacterium thermacidophilum</name>
    <dbReference type="NCBI Taxonomy" id="246618"/>
    <lineage>
        <taxon>Bacteria</taxon>
        <taxon>Bacillati</taxon>
        <taxon>Actinomycetota</taxon>
        <taxon>Actinomycetes</taxon>
        <taxon>Bifidobacteriales</taxon>
        <taxon>Bifidobacteriaceae</taxon>
        <taxon>Bifidobacterium</taxon>
    </lineage>
</organism>
<keyword evidence="2" id="KW-0812">Transmembrane</keyword>
<dbReference type="EMBL" id="JAOQBW010000001">
    <property type="protein sequence ID" value="MFK3575505.1"/>
    <property type="molecule type" value="Genomic_DNA"/>
</dbReference>
<keyword evidence="3" id="KW-0732">Signal</keyword>
<feature type="chain" id="PRO_5046402544" evidence="3">
    <location>
        <begin position="33"/>
        <end position="1801"/>
    </location>
</feature>
<evidence type="ECO:0000256" key="2">
    <source>
        <dbReference type="SAM" id="Phobius"/>
    </source>
</evidence>
<keyword evidence="7" id="KW-1185">Reference proteome</keyword>
<feature type="domain" description="Adhesin isopeptide-forming adherence" evidence="5">
    <location>
        <begin position="1038"/>
        <end position="1191"/>
    </location>
</feature>
<reference evidence="6 7" key="1">
    <citation type="submission" date="2022-09" db="EMBL/GenBank/DDBJ databases">
        <title>Genome sequencing of four strains from tibetan pig.</title>
        <authorList>
            <person name="Feng J."/>
        </authorList>
    </citation>
    <scope>NUCLEOTIDE SEQUENCE [LARGE SCALE GENOMIC DNA]</scope>
    <source>
        <strain evidence="6 7">11-1-1</strain>
    </source>
</reference>
<keyword evidence="2" id="KW-1133">Transmembrane helix</keyword>
<evidence type="ECO:0000313" key="6">
    <source>
        <dbReference type="EMBL" id="MFK3575505.1"/>
    </source>
</evidence>
<feature type="region of interest" description="Disordered" evidence="1">
    <location>
        <begin position="1183"/>
        <end position="1217"/>
    </location>
</feature>
<feature type="signal peptide" evidence="3">
    <location>
        <begin position="1"/>
        <end position="32"/>
    </location>
</feature>
<dbReference type="InterPro" id="IPR026345">
    <property type="entry name" value="Adh_isopep-form_adh_dom"/>
</dbReference>
<proteinExistence type="predicted"/>
<accession>A0ABW8KNG2</accession>
<dbReference type="Proteomes" id="UP001620273">
    <property type="component" value="Unassembled WGS sequence"/>
</dbReference>
<dbReference type="Pfam" id="PF16364">
    <property type="entry name" value="Antigen_C"/>
    <property type="match status" value="1"/>
</dbReference>
<evidence type="ECO:0000313" key="7">
    <source>
        <dbReference type="Proteomes" id="UP001620273"/>
    </source>
</evidence>
<keyword evidence="2" id="KW-0472">Membrane</keyword>